<sequence>MTTCPNMVKYTATGHVQCAPKDAVPSVQLLGVCRCDESLKPVRPLVAISDTEFLAAPYGSHRGSGYWHLSVPLNTHSTVTGTLLGEAPADMSEGHTSAVRVGSEVYTAAVAARRERQRQGMREGDAYDIGQVTFVKCGLDYGLDTPAKRGRGRGRRRGGEREQEAPEVEKWMSQRIDYRGPLAPGFLGRLSFTYESNMVPYLYAPGLFALEECVYFVGRGCGRDGAEPSIGCTRYHTETGQWEDVPLPSTLSDLDIRCHKVSTVVVCDTAYVFLFEIESLAHILTYSTRQGWADRTEEGVAGARMLPYTNEPERPWVVGQYVAFVKPQGGVYRLNQRRDAFLTLYDTISGGWLDVKLEDGCLMGRGMSVQTPSGCIAGIGSGTVDSKRQKWVTSRPSPSLSYPSGDMMWARDSVTYTL</sequence>
<accession>A0A9K3D3R9</accession>
<feature type="compositionally biased region" description="Basic and acidic residues" evidence="1">
    <location>
        <begin position="157"/>
        <end position="166"/>
    </location>
</feature>
<keyword evidence="3" id="KW-1185">Reference proteome</keyword>
<gene>
    <name evidence="2" type="ORF">KIPB_009300</name>
</gene>
<feature type="region of interest" description="Disordered" evidence="1">
    <location>
        <begin position="146"/>
        <end position="166"/>
    </location>
</feature>
<organism evidence="2 3">
    <name type="scientific">Kipferlia bialata</name>
    <dbReference type="NCBI Taxonomy" id="797122"/>
    <lineage>
        <taxon>Eukaryota</taxon>
        <taxon>Metamonada</taxon>
        <taxon>Carpediemonas-like organisms</taxon>
        <taxon>Kipferlia</taxon>
    </lineage>
</organism>
<dbReference type="Proteomes" id="UP000265618">
    <property type="component" value="Unassembled WGS sequence"/>
</dbReference>
<evidence type="ECO:0000313" key="2">
    <source>
        <dbReference type="EMBL" id="GIQ87293.1"/>
    </source>
</evidence>
<proteinExistence type="predicted"/>
<reference evidence="2 3" key="1">
    <citation type="journal article" date="2018" name="PLoS ONE">
        <title>The draft genome of Kipferlia bialata reveals reductive genome evolution in fornicate parasites.</title>
        <authorList>
            <person name="Tanifuji G."/>
            <person name="Takabayashi S."/>
            <person name="Kume K."/>
            <person name="Takagi M."/>
            <person name="Nakayama T."/>
            <person name="Kamikawa R."/>
            <person name="Inagaki Y."/>
            <person name="Hashimoto T."/>
        </authorList>
    </citation>
    <scope>NUCLEOTIDE SEQUENCE [LARGE SCALE GENOMIC DNA]</scope>
    <source>
        <strain evidence="2">NY0173</strain>
    </source>
</reference>
<name>A0A9K3D3R9_9EUKA</name>
<evidence type="ECO:0000313" key="3">
    <source>
        <dbReference type="Proteomes" id="UP000265618"/>
    </source>
</evidence>
<comment type="caution">
    <text evidence="2">The sequence shown here is derived from an EMBL/GenBank/DDBJ whole genome shotgun (WGS) entry which is preliminary data.</text>
</comment>
<dbReference type="AlphaFoldDB" id="A0A9K3D3R9"/>
<protein>
    <submittedName>
        <fullName evidence="2">Uncharacterized protein</fullName>
    </submittedName>
</protein>
<evidence type="ECO:0000256" key="1">
    <source>
        <dbReference type="SAM" id="MobiDB-lite"/>
    </source>
</evidence>
<dbReference type="EMBL" id="BDIP01003114">
    <property type="protein sequence ID" value="GIQ87293.1"/>
    <property type="molecule type" value="Genomic_DNA"/>
</dbReference>